<dbReference type="OrthoDB" id="336088at2759"/>
<dbReference type="Proteomes" id="UP000283210">
    <property type="component" value="Chromosome 23"/>
</dbReference>
<evidence type="ECO:0000313" key="2">
    <source>
        <dbReference type="EMBL" id="RVE56605.1"/>
    </source>
</evidence>
<dbReference type="EMBL" id="CM012459">
    <property type="protein sequence ID" value="RVE56605.1"/>
    <property type="molecule type" value="Genomic_DNA"/>
</dbReference>
<keyword evidence="3" id="KW-1185">Reference proteome</keyword>
<reference evidence="2 3" key="1">
    <citation type="submission" date="2018-11" db="EMBL/GenBank/DDBJ databases">
        <authorList>
            <person name="Lopez-Roques C."/>
            <person name="Donnadieu C."/>
            <person name="Bouchez O."/>
            <person name="Klopp C."/>
            <person name="Cabau C."/>
            <person name="Zahm M."/>
        </authorList>
    </citation>
    <scope>NUCLEOTIDE SEQUENCE [LARGE SCALE GENOMIC DNA]</scope>
    <source>
        <strain evidence="2">RS831</strain>
        <tissue evidence="2">Whole body</tissue>
    </source>
</reference>
<feature type="region of interest" description="Disordered" evidence="1">
    <location>
        <begin position="61"/>
        <end position="107"/>
    </location>
</feature>
<accession>A0A3S2NQ38</accession>
<evidence type="ECO:0000256" key="1">
    <source>
        <dbReference type="SAM" id="MobiDB-lite"/>
    </source>
</evidence>
<proteinExistence type="predicted"/>
<organism evidence="2 3">
    <name type="scientific">Oryzias javanicus</name>
    <name type="common">Javanese ricefish</name>
    <name type="synonym">Aplocheilus javanicus</name>
    <dbReference type="NCBI Taxonomy" id="123683"/>
    <lineage>
        <taxon>Eukaryota</taxon>
        <taxon>Metazoa</taxon>
        <taxon>Chordata</taxon>
        <taxon>Craniata</taxon>
        <taxon>Vertebrata</taxon>
        <taxon>Euteleostomi</taxon>
        <taxon>Actinopterygii</taxon>
        <taxon>Neopterygii</taxon>
        <taxon>Teleostei</taxon>
        <taxon>Neoteleostei</taxon>
        <taxon>Acanthomorphata</taxon>
        <taxon>Ovalentaria</taxon>
        <taxon>Atherinomorphae</taxon>
        <taxon>Beloniformes</taxon>
        <taxon>Adrianichthyidae</taxon>
        <taxon>Oryziinae</taxon>
        <taxon>Oryzias</taxon>
    </lineage>
</organism>
<name>A0A3S2NQ38_ORYJA</name>
<reference evidence="2 3" key="2">
    <citation type="submission" date="2019-01" db="EMBL/GenBank/DDBJ databases">
        <title>A chromosome length genome reference of the Java medaka (oryzias javanicus).</title>
        <authorList>
            <person name="Herpin A."/>
            <person name="Takehana Y."/>
            <person name="Naruse K."/>
            <person name="Ansai S."/>
            <person name="Kawaguchi M."/>
        </authorList>
    </citation>
    <scope>NUCLEOTIDE SEQUENCE [LARGE SCALE GENOMIC DNA]</scope>
    <source>
        <strain evidence="2">RS831</strain>
        <tissue evidence="2">Whole body</tissue>
    </source>
</reference>
<evidence type="ECO:0000313" key="3">
    <source>
        <dbReference type="Proteomes" id="UP000283210"/>
    </source>
</evidence>
<protein>
    <submittedName>
        <fullName evidence="2">Uncharacterized protein</fullName>
    </submittedName>
</protein>
<sequence length="127" mass="13298">MEVPGLQEALKVELQCHQKLAVHSCPVGASKPLSLIKPSGQSIAISVVPAKTPVSVVTAHRNGQRPAGGEPLQTSPVNLQASGRAPPHWCTPTWRQQENRRTGSPTGTCRGGARVQVNGIIKLGMGG</sequence>
<dbReference type="AlphaFoldDB" id="A0A3S2NQ38"/>
<feature type="compositionally biased region" description="Polar residues" evidence="1">
    <location>
        <begin position="72"/>
        <end position="81"/>
    </location>
</feature>
<gene>
    <name evidence="2" type="ORF">OJAV_G00222710</name>
</gene>